<evidence type="ECO:0000256" key="4">
    <source>
        <dbReference type="ARBA" id="ARBA00023172"/>
    </source>
</evidence>
<dbReference type="PANTHER" id="PTHR30563">
    <property type="entry name" value="DNA RECOMBINATION PROTEIN RMUC"/>
    <property type="match status" value="1"/>
</dbReference>
<comment type="function">
    <text evidence="1">Involved in DNA recombination.</text>
</comment>
<keyword evidence="6" id="KW-1133">Transmembrane helix</keyword>
<gene>
    <name evidence="7" type="ORF">DPBNPPHM_04001</name>
</gene>
<feature type="transmembrane region" description="Helical" evidence="6">
    <location>
        <begin position="6"/>
        <end position="26"/>
    </location>
</feature>
<dbReference type="Proteomes" id="UP000434580">
    <property type="component" value="Unassembled WGS sequence"/>
</dbReference>
<name>A0A5S9PEP0_9GAMM</name>
<dbReference type="EMBL" id="CACSII010000010">
    <property type="protein sequence ID" value="CAA0102388.1"/>
    <property type="molecule type" value="Genomic_DNA"/>
</dbReference>
<protein>
    <recommendedName>
        <fullName evidence="9">DNA recombination protein RmuC</fullName>
    </recommendedName>
</protein>
<evidence type="ECO:0000256" key="3">
    <source>
        <dbReference type="ARBA" id="ARBA00023054"/>
    </source>
</evidence>
<evidence type="ECO:0000313" key="8">
    <source>
        <dbReference type="Proteomes" id="UP000434580"/>
    </source>
</evidence>
<dbReference type="OrthoDB" id="9765111at2"/>
<evidence type="ECO:0000256" key="1">
    <source>
        <dbReference type="ARBA" id="ARBA00003416"/>
    </source>
</evidence>
<evidence type="ECO:0000256" key="6">
    <source>
        <dbReference type="SAM" id="Phobius"/>
    </source>
</evidence>
<dbReference type="InterPro" id="IPR003798">
    <property type="entry name" value="DNA_recombination_RmuC"/>
</dbReference>
<feature type="coiled-coil region" evidence="5">
    <location>
        <begin position="44"/>
        <end position="71"/>
    </location>
</feature>
<keyword evidence="6" id="KW-0472">Membrane</keyword>
<organism evidence="7 8">
    <name type="scientific">BD1-7 clade bacterium</name>
    <dbReference type="NCBI Taxonomy" id="2029982"/>
    <lineage>
        <taxon>Bacteria</taxon>
        <taxon>Pseudomonadati</taxon>
        <taxon>Pseudomonadota</taxon>
        <taxon>Gammaproteobacteria</taxon>
        <taxon>Cellvibrionales</taxon>
        <taxon>Spongiibacteraceae</taxon>
        <taxon>BD1-7 clade</taxon>
    </lineage>
</organism>
<keyword evidence="4" id="KW-0233">DNA recombination</keyword>
<keyword evidence="3 5" id="KW-0175">Coiled coil</keyword>
<evidence type="ECO:0000313" key="7">
    <source>
        <dbReference type="EMBL" id="CAA0102388.1"/>
    </source>
</evidence>
<dbReference type="AlphaFoldDB" id="A0A5S9PEP0"/>
<reference evidence="7 8" key="1">
    <citation type="submission" date="2019-11" db="EMBL/GenBank/DDBJ databases">
        <authorList>
            <person name="Holert J."/>
        </authorList>
    </citation>
    <scope>NUCLEOTIDE SEQUENCE [LARGE SCALE GENOMIC DNA]</scope>
    <source>
        <strain evidence="7">BC5_2</strain>
    </source>
</reference>
<sequence length="423" mass="47360">MTDPYLFAIAGLCALVALLIIVLIFVSRRPASDELAHQLILQSRQDVQMQIGQLREELQSLQNQSNQTLVNAVARMGEQQTQSLADIDKRILQISQNNEKRLDAVNQSLAHGLANLQTSNEKKLDQMRQVVDEKLHATLEKRLGESFRQVSQHLEAVQRGLGEMQSLANGVGDLKRVLTNVKSRGTWGEVQLEALLDDVMTPEQFDKNVATRPNSQQRVEFALRLPGHGDAPVWLPIDAKFPQEDYLRMQAAIEEADAGAVNKARASLLKSIREFAKDITSKYVEPPHTTDFAIMFLPTEGLYAEILRSPGVVESLQTDYRIVIAGPVTLTAILNSLRIGFKTLAIEQRTSEVWQVLAGVKSEFGKFADILEKVKKQLNTASNTLEQTGVRTRAMERRLHEVETFSEPVAEDDQLFSVDEIIE</sequence>
<keyword evidence="6" id="KW-0812">Transmembrane</keyword>
<evidence type="ECO:0000256" key="5">
    <source>
        <dbReference type="SAM" id="Coils"/>
    </source>
</evidence>
<accession>A0A5S9PEP0</accession>
<dbReference type="PANTHER" id="PTHR30563:SF0">
    <property type="entry name" value="DNA RECOMBINATION PROTEIN RMUC"/>
    <property type="match status" value="1"/>
</dbReference>
<dbReference type="GO" id="GO:0006310">
    <property type="term" value="P:DNA recombination"/>
    <property type="evidence" value="ECO:0007669"/>
    <property type="project" value="UniProtKB-KW"/>
</dbReference>
<proteinExistence type="inferred from homology"/>
<evidence type="ECO:0008006" key="9">
    <source>
        <dbReference type="Google" id="ProtNLM"/>
    </source>
</evidence>
<comment type="similarity">
    <text evidence="2">Belongs to the RmuC family.</text>
</comment>
<evidence type="ECO:0000256" key="2">
    <source>
        <dbReference type="ARBA" id="ARBA00009840"/>
    </source>
</evidence>
<dbReference type="Pfam" id="PF02646">
    <property type="entry name" value="RmuC"/>
    <property type="match status" value="1"/>
</dbReference>